<proteinExistence type="predicted"/>
<evidence type="ECO:0000313" key="3">
    <source>
        <dbReference type="Proteomes" id="UP000000763"/>
    </source>
</evidence>
<dbReference type="EMBL" id="AP003765">
    <property type="protein sequence ID" value="BAD30248.1"/>
    <property type="molecule type" value="Genomic_DNA"/>
</dbReference>
<gene>
    <name evidence="1" type="primary">P0524G08.120</name>
    <name evidence="2" type="synonym">OJ1003_C06.104</name>
</gene>
<dbReference type="AlphaFoldDB" id="Q8GS75"/>
<reference evidence="3" key="4">
    <citation type="journal article" date="2008" name="Nucleic Acids Res.">
        <title>The rice annotation project database (RAP-DB): 2008 update.</title>
        <authorList>
            <consortium name="The rice annotation project (RAP)"/>
        </authorList>
    </citation>
    <scope>GENOME REANNOTATION</scope>
    <source>
        <strain evidence="3">cv. Nipponbare</strain>
    </source>
</reference>
<reference evidence="2" key="1">
    <citation type="submission" date="2001-06" db="EMBL/GenBank/DDBJ databases">
        <title>Oryza sativa nipponbare(GA3) genomic DNA, chromosome 7, BAC clone:OJ1003_C06.</title>
        <authorList>
            <person name="Sasaki T."/>
            <person name="Matsumoto T."/>
            <person name="Yamamoto K."/>
        </authorList>
    </citation>
    <scope>NUCLEOTIDE SEQUENCE</scope>
</reference>
<evidence type="ECO:0000313" key="2">
    <source>
        <dbReference type="EMBL" id="BAD30248.1"/>
    </source>
</evidence>
<evidence type="ECO:0000313" key="1">
    <source>
        <dbReference type="EMBL" id="BAC16479.1"/>
    </source>
</evidence>
<reference evidence="3" key="3">
    <citation type="journal article" date="2005" name="Nature">
        <title>The map-based sequence of the rice genome.</title>
        <authorList>
            <consortium name="International rice genome sequencing project (IRGSP)"/>
            <person name="Matsumoto T."/>
            <person name="Wu J."/>
            <person name="Kanamori H."/>
            <person name="Katayose Y."/>
            <person name="Fujisawa M."/>
            <person name="Namiki N."/>
            <person name="Mizuno H."/>
            <person name="Yamamoto K."/>
            <person name="Antonio B.A."/>
            <person name="Baba T."/>
            <person name="Sakata K."/>
            <person name="Nagamura Y."/>
            <person name="Aoki H."/>
            <person name="Arikawa K."/>
            <person name="Arita K."/>
            <person name="Bito T."/>
            <person name="Chiden Y."/>
            <person name="Fujitsuka N."/>
            <person name="Fukunaka R."/>
            <person name="Hamada M."/>
            <person name="Harada C."/>
            <person name="Hayashi A."/>
            <person name="Hijishita S."/>
            <person name="Honda M."/>
            <person name="Hosokawa S."/>
            <person name="Ichikawa Y."/>
            <person name="Idonuma A."/>
            <person name="Iijima M."/>
            <person name="Ikeda M."/>
            <person name="Ikeno M."/>
            <person name="Ito K."/>
            <person name="Ito S."/>
            <person name="Ito T."/>
            <person name="Ito Y."/>
            <person name="Ito Y."/>
            <person name="Iwabuchi A."/>
            <person name="Kamiya K."/>
            <person name="Karasawa W."/>
            <person name="Kurita K."/>
            <person name="Katagiri S."/>
            <person name="Kikuta A."/>
            <person name="Kobayashi H."/>
            <person name="Kobayashi N."/>
            <person name="Machita K."/>
            <person name="Maehara T."/>
            <person name="Masukawa M."/>
            <person name="Mizubayashi T."/>
            <person name="Mukai Y."/>
            <person name="Nagasaki H."/>
            <person name="Nagata Y."/>
            <person name="Naito S."/>
            <person name="Nakashima M."/>
            <person name="Nakama Y."/>
            <person name="Nakamichi Y."/>
            <person name="Nakamura M."/>
            <person name="Meguro A."/>
            <person name="Negishi M."/>
            <person name="Ohta I."/>
            <person name="Ohta T."/>
            <person name="Okamoto M."/>
            <person name="Ono N."/>
            <person name="Saji S."/>
            <person name="Sakaguchi M."/>
            <person name="Sakai K."/>
            <person name="Shibata M."/>
            <person name="Shimokawa T."/>
            <person name="Song J."/>
            <person name="Takazaki Y."/>
            <person name="Terasawa K."/>
            <person name="Tsugane M."/>
            <person name="Tsuji K."/>
            <person name="Ueda S."/>
            <person name="Waki K."/>
            <person name="Yamagata H."/>
            <person name="Yamamoto M."/>
            <person name="Yamamoto S."/>
            <person name="Yamane H."/>
            <person name="Yoshiki S."/>
            <person name="Yoshihara R."/>
            <person name="Yukawa K."/>
            <person name="Zhong H."/>
            <person name="Yano M."/>
            <person name="Yuan Q."/>
            <person name="Ouyang S."/>
            <person name="Liu J."/>
            <person name="Jones K.M."/>
            <person name="Gansberger K."/>
            <person name="Moffat K."/>
            <person name="Hill J."/>
            <person name="Bera J."/>
            <person name="Fadrosh D."/>
            <person name="Jin S."/>
            <person name="Johri S."/>
            <person name="Kim M."/>
            <person name="Overton L."/>
            <person name="Reardon M."/>
            <person name="Tsitrin T."/>
            <person name="Vuong H."/>
            <person name="Weaver B."/>
            <person name="Ciecko A."/>
            <person name="Tallon L."/>
            <person name="Jackson J."/>
            <person name="Pai G."/>
            <person name="Aken S.V."/>
            <person name="Utterback T."/>
            <person name="Reidmuller S."/>
            <person name="Feldblyum T."/>
            <person name="Hsiao J."/>
            <person name="Zismann V."/>
            <person name="Iobst S."/>
            <person name="de Vazeille A.R."/>
            <person name="Buell C.R."/>
            <person name="Ying K."/>
            <person name="Li Y."/>
            <person name="Lu T."/>
            <person name="Huang Y."/>
            <person name="Zhao Q."/>
            <person name="Feng Q."/>
            <person name="Zhang L."/>
            <person name="Zhu J."/>
            <person name="Weng Q."/>
            <person name="Mu J."/>
            <person name="Lu Y."/>
            <person name="Fan D."/>
            <person name="Liu Y."/>
            <person name="Guan J."/>
            <person name="Zhang Y."/>
            <person name="Yu S."/>
            <person name="Liu X."/>
            <person name="Zhang Y."/>
            <person name="Hong G."/>
            <person name="Han B."/>
            <person name="Choisne N."/>
            <person name="Demange N."/>
            <person name="Orjeda G."/>
            <person name="Samain S."/>
            <person name="Cattolico L."/>
            <person name="Pelletier E."/>
            <person name="Couloux A."/>
            <person name="Segurens B."/>
            <person name="Wincker P."/>
            <person name="D'Hont A."/>
            <person name="Scarpelli C."/>
            <person name="Weissenbach J."/>
            <person name="Salanoubat M."/>
            <person name="Quetier F."/>
            <person name="Yu Y."/>
            <person name="Kim H.R."/>
            <person name="Rambo T."/>
            <person name="Currie J."/>
            <person name="Collura K."/>
            <person name="Luo M."/>
            <person name="Yang T."/>
            <person name="Ammiraju J.S.S."/>
            <person name="Engler F."/>
            <person name="Soderlund C."/>
            <person name="Wing R.A."/>
            <person name="Palmer L.E."/>
            <person name="de la Bastide M."/>
            <person name="Spiegel L."/>
            <person name="Nascimento L."/>
            <person name="Zutavern T."/>
            <person name="O'Shaughnessy A."/>
            <person name="Dike S."/>
            <person name="Dedhia N."/>
            <person name="Preston R."/>
            <person name="Balija V."/>
            <person name="McCombie W.R."/>
            <person name="Chow T."/>
            <person name="Chen H."/>
            <person name="Chung M."/>
            <person name="Chen C."/>
            <person name="Shaw J."/>
            <person name="Wu H."/>
            <person name="Hsiao K."/>
            <person name="Chao Y."/>
            <person name="Chu M."/>
            <person name="Cheng C."/>
            <person name="Hour A."/>
            <person name="Lee P."/>
            <person name="Lin S."/>
            <person name="Lin Y."/>
            <person name="Liou J."/>
            <person name="Liu S."/>
            <person name="Hsing Y."/>
            <person name="Raghuvanshi S."/>
            <person name="Mohanty A."/>
            <person name="Bharti A.K."/>
            <person name="Gaur A."/>
            <person name="Gupta V."/>
            <person name="Kumar D."/>
            <person name="Ravi V."/>
            <person name="Vij S."/>
            <person name="Kapur A."/>
            <person name="Khurana P."/>
            <person name="Khurana P."/>
            <person name="Khurana J.P."/>
            <person name="Tyagi A.K."/>
            <person name="Gaikwad K."/>
            <person name="Singh A."/>
            <person name="Dalal V."/>
            <person name="Srivastava S."/>
            <person name="Dixit A."/>
            <person name="Pal A.K."/>
            <person name="Ghazi I.A."/>
            <person name="Yadav M."/>
            <person name="Pandit A."/>
            <person name="Bhargava A."/>
            <person name="Sureshbabu K."/>
            <person name="Batra K."/>
            <person name="Sharma T.R."/>
            <person name="Mohapatra T."/>
            <person name="Singh N.K."/>
            <person name="Messing J."/>
            <person name="Nelson A.B."/>
            <person name="Fuks G."/>
            <person name="Kavchok S."/>
            <person name="Keizer G."/>
            <person name="Linton E."/>
            <person name="Llaca V."/>
            <person name="Song R."/>
            <person name="Tanyolac B."/>
            <person name="Young S."/>
            <person name="Ho-Il K."/>
            <person name="Hahn J.H."/>
            <person name="Sangsakoo G."/>
            <person name="Vanavichit A."/>
            <person name="de Mattos Luiz.A.T."/>
            <person name="Zimmer P.D."/>
            <person name="Malone G."/>
            <person name="Dellagostin O."/>
            <person name="de Oliveira A.C."/>
            <person name="Bevan M."/>
            <person name="Bancroft I."/>
            <person name="Minx P."/>
            <person name="Cordum H."/>
            <person name="Wilson R."/>
            <person name="Cheng Z."/>
            <person name="Jin W."/>
            <person name="Jiang J."/>
            <person name="Leong S.A."/>
            <person name="Iwama H."/>
            <person name="Gojobori T."/>
            <person name="Itoh T."/>
            <person name="Niimura Y."/>
            <person name="Fujii Y."/>
            <person name="Habara T."/>
            <person name="Sakai H."/>
            <person name="Sato Y."/>
            <person name="Wilson G."/>
            <person name="Kumar K."/>
            <person name="McCouch S."/>
            <person name="Juretic N."/>
            <person name="Hoen D."/>
            <person name="Wright S."/>
            <person name="Bruskiewich R."/>
            <person name="Bureau T."/>
            <person name="Miyao A."/>
            <person name="Hirochika H."/>
            <person name="Nishikawa T."/>
            <person name="Kadowaki K."/>
            <person name="Sugiura M."/>
            <person name="Burr B."/>
            <person name="Sasaki T."/>
        </authorList>
    </citation>
    <scope>NUCLEOTIDE SEQUENCE [LARGE SCALE GENOMIC DNA]</scope>
    <source>
        <strain evidence="3">cv. Nipponbare</strain>
    </source>
</reference>
<accession>Q8GS75</accession>
<dbReference type="EMBL" id="AP004671">
    <property type="protein sequence ID" value="BAC16479.1"/>
    <property type="molecule type" value="Genomic_DNA"/>
</dbReference>
<organism evidence="1 3">
    <name type="scientific">Oryza sativa subsp. japonica</name>
    <name type="common">Rice</name>
    <dbReference type="NCBI Taxonomy" id="39947"/>
    <lineage>
        <taxon>Eukaryota</taxon>
        <taxon>Viridiplantae</taxon>
        <taxon>Streptophyta</taxon>
        <taxon>Embryophyta</taxon>
        <taxon>Tracheophyta</taxon>
        <taxon>Spermatophyta</taxon>
        <taxon>Magnoliopsida</taxon>
        <taxon>Liliopsida</taxon>
        <taxon>Poales</taxon>
        <taxon>Poaceae</taxon>
        <taxon>BOP clade</taxon>
        <taxon>Oryzoideae</taxon>
        <taxon>Oryzeae</taxon>
        <taxon>Oryzinae</taxon>
        <taxon>Oryza</taxon>
        <taxon>Oryza sativa</taxon>
    </lineage>
</organism>
<protein>
    <submittedName>
        <fullName evidence="1">Uncharacterized protein</fullName>
    </submittedName>
</protein>
<name>Q8GS75_ORYSJ</name>
<reference evidence="1" key="2">
    <citation type="submission" date="2002-01" db="EMBL/GenBank/DDBJ databases">
        <title>Oryza sativa nipponbare(GA3) genomic DNA, chromosome 7, PAC clone:P0524G08.</title>
        <authorList>
            <person name="Sasaki T."/>
            <person name="Matsumoto T."/>
            <person name="Yamamoto K."/>
        </authorList>
    </citation>
    <scope>NUCLEOTIDE SEQUENCE</scope>
</reference>
<dbReference type="Proteomes" id="UP000000763">
    <property type="component" value="Chromosome 7"/>
</dbReference>
<sequence>MATVFPYRWSRTEHLTLRPPCHGGDPLDAHQPLPWILLDVRAYIADRRNSTTAAADLGNGHHLYRPTAAGILHLCLVHLTNKVITLDEGQGEVAFIDLKRGINPHLQRARPWLSWKSPATAARAHQLSNELQYLIALPGHCHR</sequence>